<dbReference type="PaxDb" id="2850-Phatr43921"/>
<reference evidence="2 3" key="1">
    <citation type="journal article" date="2008" name="Nature">
        <title>The Phaeodactylum genome reveals the evolutionary history of diatom genomes.</title>
        <authorList>
            <person name="Bowler C."/>
            <person name="Allen A.E."/>
            <person name="Badger J.H."/>
            <person name="Grimwood J."/>
            <person name="Jabbari K."/>
            <person name="Kuo A."/>
            <person name="Maheswari U."/>
            <person name="Martens C."/>
            <person name="Maumus F."/>
            <person name="Otillar R.P."/>
            <person name="Rayko E."/>
            <person name="Salamov A."/>
            <person name="Vandepoele K."/>
            <person name="Beszteri B."/>
            <person name="Gruber A."/>
            <person name="Heijde M."/>
            <person name="Katinka M."/>
            <person name="Mock T."/>
            <person name="Valentin K."/>
            <person name="Verret F."/>
            <person name="Berges J.A."/>
            <person name="Brownlee C."/>
            <person name="Cadoret J.P."/>
            <person name="Chiovitti A."/>
            <person name="Choi C.J."/>
            <person name="Coesel S."/>
            <person name="De Martino A."/>
            <person name="Detter J.C."/>
            <person name="Durkin C."/>
            <person name="Falciatore A."/>
            <person name="Fournet J."/>
            <person name="Haruta M."/>
            <person name="Huysman M.J."/>
            <person name="Jenkins B.D."/>
            <person name="Jiroutova K."/>
            <person name="Jorgensen R.E."/>
            <person name="Joubert Y."/>
            <person name="Kaplan A."/>
            <person name="Kroger N."/>
            <person name="Kroth P.G."/>
            <person name="La Roche J."/>
            <person name="Lindquist E."/>
            <person name="Lommer M."/>
            <person name="Martin-Jezequel V."/>
            <person name="Lopez P.J."/>
            <person name="Lucas S."/>
            <person name="Mangogna M."/>
            <person name="McGinnis K."/>
            <person name="Medlin L.K."/>
            <person name="Montsant A."/>
            <person name="Oudot-Le Secq M.P."/>
            <person name="Napoli C."/>
            <person name="Obornik M."/>
            <person name="Parker M.S."/>
            <person name="Petit J.L."/>
            <person name="Porcel B.M."/>
            <person name="Poulsen N."/>
            <person name="Robison M."/>
            <person name="Rychlewski L."/>
            <person name="Rynearson T.A."/>
            <person name="Schmutz J."/>
            <person name="Shapiro H."/>
            <person name="Siaut M."/>
            <person name="Stanley M."/>
            <person name="Sussman M.R."/>
            <person name="Taylor A.R."/>
            <person name="Vardi A."/>
            <person name="von Dassow P."/>
            <person name="Vyverman W."/>
            <person name="Willis A."/>
            <person name="Wyrwicz L.S."/>
            <person name="Rokhsar D.S."/>
            <person name="Weissenbach J."/>
            <person name="Armbrust E.V."/>
            <person name="Green B.R."/>
            <person name="Van de Peer Y."/>
            <person name="Grigoriev I.V."/>
        </authorList>
    </citation>
    <scope>NUCLEOTIDE SEQUENCE [LARGE SCALE GENOMIC DNA]</scope>
    <source>
        <strain evidence="2 3">CCAP 1055/1</strain>
    </source>
</reference>
<gene>
    <name evidence="2" type="ORF">PHATR_43921</name>
</gene>
<dbReference type="Proteomes" id="UP000000759">
    <property type="component" value="Chromosome 3"/>
</dbReference>
<feature type="compositionally biased region" description="Polar residues" evidence="1">
    <location>
        <begin position="228"/>
        <end position="239"/>
    </location>
</feature>
<dbReference type="HOGENOM" id="CLU_489583_0_0_1"/>
<keyword evidence="3" id="KW-1185">Reference proteome</keyword>
<feature type="region of interest" description="Disordered" evidence="1">
    <location>
        <begin position="358"/>
        <end position="390"/>
    </location>
</feature>
<dbReference type="EMBL" id="CP001142">
    <property type="protein sequence ID" value="ACI65813.1"/>
    <property type="molecule type" value="Genomic_DNA"/>
</dbReference>
<evidence type="ECO:0000256" key="1">
    <source>
        <dbReference type="SAM" id="MobiDB-lite"/>
    </source>
</evidence>
<dbReference type="AlphaFoldDB" id="B5Y4S3"/>
<accession>B5Y4S3</accession>
<organism evidence="2 3">
    <name type="scientific">Phaeodactylum tricornutum (strain CCAP 1055/1)</name>
    <dbReference type="NCBI Taxonomy" id="556484"/>
    <lineage>
        <taxon>Eukaryota</taxon>
        <taxon>Sar</taxon>
        <taxon>Stramenopiles</taxon>
        <taxon>Ochrophyta</taxon>
        <taxon>Bacillariophyta</taxon>
        <taxon>Bacillariophyceae</taxon>
        <taxon>Bacillariophycidae</taxon>
        <taxon>Naviculales</taxon>
        <taxon>Phaeodactylaceae</taxon>
        <taxon>Phaeodactylum</taxon>
    </lineage>
</organism>
<protein>
    <submittedName>
        <fullName evidence="2">Uncharacterized protein</fullName>
    </submittedName>
</protein>
<dbReference type="OMA" id="IDREAIH"/>
<proteinExistence type="predicted"/>
<feature type="region of interest" description="Disordered" evidence="1">
    <location>
        <begin position="213"/>
        <end position="244"/>
    </location>
</feature>
<dbReference type="InParanoid" id="B5Y4S3"/>
<name>B5Y4S3_PHATC</name>
<evidence type="ECO:0000313" key="3">
    <source>
        <dbReference type="Proteomes" id="UP000000759"/>
    </source>
</evidence>
<dbReference type="RefSeq" id="XP_002186343.1">
    <property type="nucleotide sequence ID" value="XM_002186307.1"/>
</dbReference>
<dbReference type="KEGG" id="pti:PHATR_43921"/>
<dbReference type="GeneID" id="7204361"/>
<sequence length="557" mass="60670">MATDPAQQDLDAFLTSIESKLRVPFSSLDLVKAVTTSALRGSQSAPEYLEKIAQVLPRTDKVIRNRILIGLLGLDANEDTDVQVEKILVATQEAPLHEEWVRVISGLVQGLMFQEKNGVSLRGQEASTLLERTCNQILRKVRKVEEQTSCASACAAATADADPTFAPFRYALIGPNLLRRSIPEMFHQSSFAVDREAKVLLVDARLELAKAQEEQEHAKQTGVASKRAASTSSDSNGSNAKERVMPIMPGIRSTKASSISAARSSTGHQTKASMFMPSKKPSIVRPGVVSKVALHVRKKGASQALVGKSKLIRDRVETNGAARTAGVVPIAHPGRAGKSGNSRSRMQMIDIAEVQGMEEERKVRGETAATPNKEGGLKKSGIKRKAESAEQSEKLVKAKLGPQSGVDMQPSVLIKDEPKTVGDVYTKTPHAMVDALAAGALAAYQARLASALPQTAAPVALPAAILHAPKQQDWHQLLKEKSNKLSSNDRFRVQQFFQDRFNPTPGQTTYKMKLHEERTADAKSGDPVKETYYLELDYTNFTSKQSKKVKRYKDGVT</sequence>
<reference evidence="3" key="2">
    <citation type="submission" date="2008-08" db="EMBL/GenBank/DDBJ databases">
        <authorList>
            <consortium name="Diatom Consortium"/>
            <person name="Grigoriev I."/>
            <person name="Grimwood J."/>
            <person name="Kuo A."/>
            <person name="Otillar R.P."/>
            <person name="Salamov A."/>
            <person name="Detter J.C."/>
            <person name="Lindquist E."/>
            <person name="Shapiro H."/>
            <person name="Lucas S."/>
            <person name="Glavina del Rio T."/>
            <person name="Pitluck S."/>
            <person name="Rokhsar D."/>
            <person name="Bowler C."/>
        </authorList>
    </citation>
    <scope>GENOME REANNOTATION</scope>
    <source>
        <strain evidence="3">CCAP 1055/1</strain>
    </source>
</reference>
<evidence type="ECO:0000313" key="2">
    <source>
        <dbReference type="EMBL" id="ACI65813.1"/>
    </source>
</evidence>
<dbReference type="eggNOG" id="ENOG502SSA8">
    <property type="taxonomic scope" value="Eukaryota"/>
</dbReference>
<dbReference type="OrthoDB" id="48165at2759"/>